<evidence type="ECO:0000313" key="4">
    <source>
        <dbReference type="EMBL" id="QZO00737.1"/>
    </source>
</evidence>
<dbReference type="GO" id="GO:0004672">
    <property type="term" value="F:protein kinase activity"/>
    <property type="evidence" value="ECO:0007669"/>
    <property type="project" value="UniProtKB-ARBA"/>
</dbReference>
<keyword evidence="2" id="KW-0597">Phosphoprotein</keyword>
<accession>A0A9E6ULN2</accession>
<dbReference type="GO" id="GO:0000160">
    <property type="term" value="P:phosphorelay signal transduction system"/>
    <property type="evidence" value="ECO:0007669"/>
    <property type="project" value="UniProtKB-KW"/>
</dbReference>
<dbReference type="Proteomes" id="UP000825701">
    <property type="component" value="Chromosome"/>
</dbReference>
<dbReference type="InterPro" id="IPR036641">
    <property type="entry name" value="HPT_dom_sf"/>
</dbReference>
<dbReference type="Pfam" id="PF01627">
    <property type="entry name" value="Hpt"/>
    <property type="match status" value="1"/>
</dbReference>
<protein>
    <submittedName>
        <fullName evidence="4">Hpt domain-containing protein</fullName>
    </submittedName>
</protein>
<keyword evidence="5" id="KW-1185">Reference proteome</keyword>
<feature type="domain" description="HPt" evidence="3">
    <location>
        <begin position="54"/>
        <end position="148"/>
    </location>
</feature>
<evidence type="ECO:0000256" key="2">
    <source>
        <dbReference type="PROSITE-ProRule" id="PRU00110"/>
    </source>
</evidence>
<keyword evidence="1" id="KW-0902">Two-component regulatory system</keyword>
<evidence type="ECO:0000259" key="3">
    <source>
        <dbReference type="PROSITE" id="PS50894"/>
    </source>
</evidence>
<feature type="modified residue" description="Phosphohistidine" evidence="2">
    <location>
        <position position="93"/>
    </location>
</feature>
<name>A0A9E6ULN2_9HYPH</name>
<dbReference type="Gene3D" id="1.20.120.160">
    <property type="entry name" value="HPT domain"/>
    <property type="match status" value="1"/>
</dbReference>
<dbReference type="EMBL" id="CP081869">
    <property type="protein sequence ID" value="QZO00737.1"/>
    <property type="molecule type" value="Genomic_DNA"/>
</dbReference>
<dbReference type="InterPro" id="IPR008207">
    <property type="entry name" value="Sig_transdc_His_kin_Hpt_dom"/>
</dbReference>
<proteinExistence type="predicted"/>
<dbReference type="RefSeq" id="WP_261403922.1">
    <property type="nucleotide sequence ID" value="NZ_CP081869.1"/>
</dbReference>
<dbReference type="SUPFAM" id="SSF47226">
    <property type="entry name" value="Histidine-containing phosphotransfer domain, HPT domain"/>
    <property type="match status" value="1"/>
</dbReference>
<organism evidence="4 5">
    <name type="scientific">Chenggangzhangella methanolivorans</name>
    <dbReference type="NCBI Taxonomy" id="1437009"/>
    <lineage>
        <taxon>Bacteria</taxon>
        <taxon>Pseudomonadati</taxon>
        <taxon>Pseudomonadota</taxon>
        <taxon>Alphaproteobacteria</taxon>
        <taxon>Hyphomicrobiales</taxon>
        <taxon>Methylopilaceae</taxon>
        <taxon>Chenggangzhangella</taxon>
    </lineage>
</organism>
<dbReference type="PROSITE" id="PS50894">
    <property type="entry name" value="HPT"/>
    <property type="match status" value="1"/>
</dbReference>
<reference evidence="4" key="1">
    <citation type="submission" date="2021-08" db="EMBL/GenBank/DDBJ databases">
        <authorList>
            <person name="Zhang H."/>
            <person name="Xu M."/>
            <person name="Yu Z."/>
            <person name="Yang L."/>
            <person name="Cai Y."/>
        </authorList>
    </citation>
    <scope>NUCLEOTIDE SEQUENCE</scope>
    <source>
        <strain evidence="4">CHL1</strain>
    </source>
</reference>
<dbReference type="AlphaFoldDB" id="A0A9E6ULN2"/>
<sequence length="175" mass="19671">MADQPPLDVPTETYADHIILRPPNRLKARVAQRVDPDERLADPVRRAEHALTLLENEFDQWMDSEINALEDARRRASITHSTGDFEELYRAAHDIRGQAATLGFPLAGEVADGLCTMIERLAEASPQSLVDRHVEAVRAMVREDVRDRDHPLGVALVRRLAELRRQTIPGLSNDA</sequence>
<evidence type="ECO:0000313" key="5">
    <source>
        <dbReference type="Proteomes" id="UP000825701"/>
    </source>
</evidence>
<gene>
    <name evidence="4" type="ORF">K6K41_03360</name>
</gene>
<dbReference type="KEGG" id="cmet:K6K41_03360"/>
<evidence type="ECO:0000256" key="1">
    <source>
        <dbReference type="ARBA" id="ARBA00023012"/>
    </source>
</evidence>